<comment type="caution">
    <text evidence="1">The sequence shown here is derived from an EMBL/GenBank/DDBJ whole genome shotgun (WGS) entry which is preliminary data.</text>
</comment>
<keyword evidence="2" id="KW-1185">Reference proteome</keyword>
<sequence>MSTSQLLLTHLFASVACVLVEILESTTAAVESSSKGTLPVYHVANPHAISWSNIVPWAADGLRLKPVSFDEWLDKLEACDEPLEDIDKNPAVKLVEFYREAGKVGGTPRRMMTWRAAQASKTLREIGPVNREWMTAWSKQWGLSSWPGPMYIHMGGAYVTCSAKSSRLYTKPVELPFHVASVQLYLASADDLHQTATLLRAPDTTAYRFPPGPPTVPFLGNIHQIPLTKPFLKFAEWSRTYGAHGLLGLRLGPNAKAVVLNNWTSVRDLLDLRGAIYSSRPYMPIVEYIVPPGDVHMAFMPYGPQWRKARKTMMDFLKQSEVEKLLPLQHAESVQLIREILQNPEKWHDHSTRMFGAVIMASVFGIRGADSTPEGKIMTFFKVQAEWAAVLAQGGAPPFEVFPFLKFIPDFLTPWKGWKEKLEHVKRRQNKLYHDLHSEARARVASGKGQDSFAAAVLRNNDKTGYSDEELDYLLGFMMEAGSDTTASAFETFILALATHPELQTQLQEEVDRVFGPKVMPSASASSNDIPLLRACFYELLRWRPSLPMSLPHATTRDDVYEGLFIPANTTIIMNSWAINHDPDEYEKPDAFDPSRFLKHPLGLKPSLNTVEKAPKDVIEDTDTSYGFRRQNYGFGAGRRVCAGQRMAENSMMMTMAKLVWSFDVVATTPLDTSIHAWTNAILMSPKHFDVRLVLRSENKRDVIEGEWQRADAFLRKFE</sequence>
<proteinExistence type="predicted"/>
<reference evidence="1" key="1">
    <citation type="submission" date="2022-12" db="EMBL/GenBank/DDBJ databases">
        <title>Genome Sequence of Lasiodiplodia mahajangana.</title>
        <authorList>
            <person name="Buettner E."/>
        </authorList>
    </citation>
    <scope>NUCLEOTIDE SEQUENCE</scope>
    <source>
        <strain evidence="1">VT137</strain>
    </source>
</reference>
<dbReference type="EMBL" id="JAPUUL010001070">
    <property type="protein sequence ID" value="KAJ8128433.1"/>
    <property type="molecule type" value="Genomic_DNA"/>
</dbReference>
<evidence type="ECO:0000313" key="2">
    <source>
        <dbReference type="Proteomes" id="UP001153332"/>
    </source>
</evidence>
<dbReference type="Proteomes" id="UP001153332">
    <property type="component" value="Unassembled WGS sequence"/>
</dbReference>
<name>A0ACC2JLQ9_9PEZI</name>
<organism evidence="1 2">
    <name type="scientific">Lasiodiplodia mahajangana</name>
    <dbReference type="NCBI Taxonomy" id="1108764"/>
    <lineage>
        <taxon>Eukaryota</taxon>
        <taxon>Fungi</taxon>
        <taxon>Dikarya</taxon>
        <taxon>Ascomycota</taxon>
        <taxon>Pezizomycotina</taxon>
        <taxon>Dothideomycetes</taxon>
        <taxon>Dothideomycetes incertae sedis</taxon>
        <taxon>Botryosphaeriales</taxon>
        <taxon>Botryosphaeriaceae</taxon>
        <taxon>Lasiodiplodia</taxon>
    </lineage>
</organism>
<protein>
    <submittedName>
        <fullName evidence="1">Uncharacterized protein</fullName>
    </submittedName>
</protein>
<gene>
    <name evidence="1" type="ORF">O1611_g5201</name>
</gene>
<accession>A0ACC2JLQ9</accession>
<evidence type="ECO:0000313" key="1">
    <source>
        <dbReference type="EMBL" id="KAJ8128433.1"/>
    </source>
</evidence>